<evidence type="ECO:0000313" key="2">
    <source>
        <dbReference type="Proteomes" id="UP000078354"/>
    </source>
</evidence>
<dbReference type="KEGG" id="psil:PMA3_02315"/>
<dbReference type="STRING" id="1853130.PMA3_02315"/>
<dbReference type="EMBL" id="CP014870">
    <property type="protein sequence ID" value="ANJ54046.1"/>
    <property type="molecule type" value="Genomic_DNA"/>
</dbReference>
<proteinExistence type="predicted"/>
<dbReference type="AlphaFoldDB" id="A0A191YMV1"/>
<protein>
    <submittedName>
        <fullName evidence="1">Uncharacterized protein</fullName>
    </submittedName>
</protein>
<dbReference type="OrthoDB" id="7026325at2"/>
<dbReference type="Proteomes" id="UP000078354">
    <property type="component" value="Chromosome"/>
</dbReference>
<name>A0A191YMV1_9PSED</name>
<organism evidence="1 2">
    <name type="scientific">Pseudomonas silesiensis</name>
    <dbReference type="NCBI Taxonomy" id="1853130"/>
    <lineage>
        <taxon>Bacteria</taxon>
        <taxon>Pseudomonadati</taxon>
        <taxon>Pseudomonadota</taxon>
        <taxon>Gammaproteobacteria</taxon>
        <taxon>Pseudomonadales</taxon>
        <taxon>Pseudomonadaceae</taxon>
        <taxon>Pseudomonas</taxon>
    </lineage>
</organism>
<gene>
    <name evidence="1" type="ORF">PMA3_02315</name>
</gene>
<dbReference type="RefSeq" id="WP_082930245.1">
    <property type="nucleotide sequence ID" value="NZ_CP014870.1"/>
</dbReference>
<sequence>MKSATHSRFQFPAPYQPHFGEAIIKQLIDIYLVSGNITVFFGQHTEAFKKDILHTSLCGHLLSQKLNDGLTSWSTYTGTLKKLDWIGSSSELKFLKFENSSLLNIIDLCTGKTLKTNERAILDTILIKLARLPSDVPAAKSITNRLELNASDVSYTTGSRSPFKQSYATSVTLTIVFDNKKVATLQVSFKTDDLIGLDILTNPTLKALDEVYNSRLLISTINEHRYNTRRAQIAKKLGDKMLTELLHITDLLQI</sequence>
<reference evidence="1 2" key="1">
    <citation type="journal article" date="2018" name="Syst. Appl. Microbiol.">
        <title>Pseudomonas silesiensis sp. nov. strain A3T isolated from a biological pesticide sewage treatment plant and analysis of the complete genome sequence.</title>
        <authorList>
            <person name="Kaminski M.A."/>
            <person name="Furmanczyk E.M."/>
            <person name="Sobczak A."/>
            <person name="Dziembowski A."/>
            <person name="Lipinski L."/>
        </authorList>
    </citation>
    <scope>NUCLEOTIDE SEQUENCE [LARGE SCALE GENOMIC DNA]</scope>
    <source>
        <strain evidence="1 2">A3</strain>
    </source>
</reference>
<accession>A0A191YMV1</accession>
<evidence type="ECO:0000313" key="1">
    <source>
        <dbReference type="EMBL" id="ANJ54046.1"/>
    </source>
</evidence>
<keyword evidence="2" id="KW-1185">Reference proteome</keyword>